<protein>
    <submittedName>
        <fullName evidence="2">Uncharacterized protein</fullName>
    </submittedName>
</protein>
<dbReference type="AlphaFoldDB" id="A0A246RLE1"/>
<feature type="region of interest" description="Disordered" evidence="1">
    <location>
        <begin position="1"/>
        <end position="32"/>
    </location>
</feature>
<gene>
    <name evidence="2" type="ORF">B5D80_17660</name>
</gene>
<dbReference type="EMBL" id="MZMV01000028">
    <property type="protein sequence ID" value="OWV05622.1"/>
    <property type="molecule type" value="Genomic_DNA"/>
</dbReference>
<dbReference type="Proteomes" id="UP000197174">
    <property type="component" value="Unassembled WGS sequence"/>
</dbReference>
<organism evidence="2 3">
    <name type="scientific">Micromonospora wenchangensis</name>
    <dbReference type="NCBI Taxonomy" id="1185415"/>
    <lineage>
        <taxon>Bacteria</taxon>
        <taxon>Bacillati</taxon>
        <taxon>Actinomycetota</taxon>
        <taxon>Actinomycetes</taxon>
        <taxon>Micromonosporales</taxon>
        <taxon>Micromonosporaceae</taxon>
        <taxon>Micromonospora</taxon>
    </lineage>
</organism>
<evidence type="ECO:0000313" key="3">
    <source>
        <dbReference type="Proteomes" id="UP000197174"/>
    </source>
</evidence>
<feature type="region of interest" description="Disordered" evidence="1">
    <location>
        <begin position="50"/>
        <end position="75"/>
    </location>
</feature>
<comment type="caution">
    <text evidence="2">The sequence shown here is derived from an EMBL/GenBank/DDBJ whole genome shotgun (WGS) entry which is preliminary data.</text>
</comment>
<evidence type="ECO:0000313" key="2">
    <source>
        <dbReference type="EMBL" id="OWV05622.1"/>
    </source>
</evidence>
<keyword evidence="3" id="KW-1185">Reference proteome</keyword>
<proteinExistence type="predicted"/>
<evidence type="ECO:0000256" key="1">
    <source>
        <dbReference type="SAM" id="MobiDB-lite"/>
    </source>
</evidence>
<reference evidence="2 3" key="1">
    <citation type="submission" date="2017-03" db="EMBL/GenBank/DDBJ databases">
        <title>Whole genome sequence of Micromonospora wenchangensis, isolated from mangrove soil.</title>
        <authorList>
            <person name="Yang H."/>
        </authorList>
    </citation>
    <scope>NUCLEOTIDE SEQUENCE [LARGE SCALE GENOMIC DNA]</scope>
    <source>
        <strain evidence="2 3">CCTCC AA 2012002</strain>
    </source>
</reference>
<accession>A0A246RLE1</accession>
<sequence length="75" mass="8110">MLASRATTADTMAAPRKAGCAPRQQDADGRDVIERRDRVRLLLPMKRFPIGGGRVSCSSSRLGAQRTGRRGERGG</sequence>
<feature type="compositionally biased region" description="Polar residues" evidence="1">
    <location>
        <begin position="1"/>
        <end position="10"/>
    </location>
</feature>
<name>A0A246RLE1_9ACTN</name>